<dbReference type="GO" id="GO:0015280">
    <property type="term" value="F:ligand-gated sodium channel activity"/>
    <property type="evidence" value="ECO:0007669"/>
    <property type="project" value="TreeGrafter"/>
</dbReference>
<feature type="transmembrane region" description="Helical" evidence="13">
    <location>
        <begin position="89"/>
        <end position="112"/>
    </location>
</feature>
<dbReference type="Gene3D" id="2.60.470.10">
    <property type="entry name" value="Acid-sensing ion channels like domains"/>
    <property type="match status" value="1"/>
</dbReference>
<name>A0AAN9Y9S6_9HEMI</name>
<evidence type="ECO:0000256" key="5">
    <source>
        <dbReference type="ARBA" id="ARBA00022692"/>
    </source>
</evidence>
<dbReference type="PANTHER" id="PTHR11690">
    <property type="entry name" value="AMILORIDE-SENSITIVE SODIUM CHANNEL-RELATED"/>
    <property type="match status" value="1"/>
</dbReference>
<evidence type="ECO:0000256" key="2">
    <source>
        <dbReference type="ARBA" id="ARBA00007193"/>
    </source>
</evidence>
<dbReference type="Pfam" id="PF05328">
    <property type="entry name" value="CybS"/>
    <property type="match status" value="1"/>
</dbReference>
<dbReference type="Gene3D" id="1.10.287.820">
    <property type="entry name" value="Acid-sensing ion channel domain"/>
    <property type="match status" value="1"/>
</dbReference>
<comment type="caution">
    <text evidence="14">The sequence shown here is derived from an EMBL/GenBank/DDBJ whole genome shotgun (WGS) entry which is preliminary data.</text>
</comment>
<proteinExistence type="inferred from homology"/>
<evidence type="ECO:0000256" key="9">
    <source>
        <dbReference type="ARBA" id="ARBA00023136"/>
    </source>
</evidence>
<keyword evidence="3 12" id="KW-0813">Transport</keyword>
<feature type="transmembrane region" description="Helical" evidence="13">
    <location>
        <begin position="133"/>
        <end position="154"/>
    </location>
</feature>
<evidence type="ECO:0000256" key="3">
    <source>
        <dbReference type="ARBA" id="ARBA00022448"/>
    </source>
</evidence>
<evidence type="ECO:0000256" key="8">
    <source>
        <dbReference type="ARBA" id="ARBA00023065"/>
    </source>
</evidence>
<evidence type="ECO:0000313" key="15">
    <source>
        <dbReference type="Proteomes" id="UP001367676"/>
    </source>
</evidence>
<protein>
    <recommendedName>
        <fullName evidence="16">Sodium channel protein Nach</fullName>
    </recommendedName>
</protein>
<comment type="similarity">
    <text evidence="2 12">Belongs to the amiloride-sensitive sodium channel (TC 1.A.6) family.</text>
</comment>
<evidence type="ECO:0000256" key="10">
    <source>
        <dbReference type="ARBA" id="ARBA00023201"/>
    </source>
</evidence>
<evidence type="ECO:0000256" key="4">
    <source>
        <dbReference type="ARBA" id="ARBA00022461"/>
    </source>
</evidence>
<dbReference type="Proteomes" id="UP001367676">
    <property type="component" value="Unassembled WGS sequence"/>
</dbReference>
<feature type="transmembrane region" description="Helical" evidence="13">
    <location>
        <begin position="20"/>
        <end position="42"/>
    </location>
</feature>
<evidence type="ECO:0000313" key="14">
    <source>
        <dbReference type="EMBL" id="KAK7603514.1"/>
    </source>
</evidence>
<dbReference type="PANTHER" id="PTHR11690:SF247">
    <property type="entry name" value="PICKPOCKET 23, ISOFORM C"/>
    <property type="match status" value="1"/>
</dbReference>
<keyword evidence="15" id="KW-1185">Reference proteome</keyword>
<evidence type="ECO:0000256" key="6">
    <source>
        <dbReference type="ARBA" id="ARBA00022989"/>
    </source>
</evidence>
<keyword evidence="7" id="KW-0915">Sodium</keyword>
<evidence type="ECO:0000256" key="7">
    <source>
        <dbReference type="ARBA" id="ARBA00023053"/>
    </source>
</evidence>
<keyword evidence="6 13" id="KW-1133">Transmembrane helix</keyword>
<keyword evidence="9 13" id="KW-0472">Membrane</keyword>
<evidence type="ECO:0000256" key="12">
    <source>
        <dbReference type="RuleBase" id="RU000679"/>
    </source>
</evidence>
<dbReference type="InterPro" id="IPR034804">
    <property type="entry name" value="SQR/QFR_C/D"/>
</dbReference>
<dbReference type="Pfam" id="PF00858">
    <property type="entry name" value="ASC"/>
    <property type="match status" value="1"/>
</dbReference>
<dbReference type="AlphaFoldDB" id="A0AAN9Y9S6"/>
<sequence length="592" mass="68401">MKPVPNVPLPNFLDHKDMHANVWVAERFVSIGLLCSIPLVFADSSLEDLEAFVDILIALHVHWGLEAIFKDYLRPSVVGDTIPKFCDVYAGLVSIYLAVALLWISFYGTGVVKTIKHLWLLDPVTPSSSEVKFLWFGFVFIGLLITFVIMSSLWEKFQTSPTITGLDTDFHTWDVMFPSVTICAANPADSELIEQYISRHWDLNVNDTDYDFYEEFIQTVAKLSLTNLQDLNKYIEDETLNDVNLRSIMKKVMRNCQDWLHDCYFIGVQKNCCNIFSPVLTDAGFCYTFNSTYIDDDFINKTLPEVKIQYVYETDSDLAMIFDANDVEKNPIKVYLHSSSEKIISDDIPHLKWAKRIDTLLFSPKETYTTEDVRQLSIQQRHCVFPDEIPLMTDAIYSFGACLTECRMRISQRICDCVPIFYPEIGEYKHCTWSKTSCIIRHLDEIRNAEECQCELPCFNTVYEVEKLENAKKENLDDSLEIAFLTWPISRYKRDLLFGWVDLFVAFGGIAGSLLGFSVFSAVEILYFFTLRVFCMSYREKAKLEELHEEYKHKEDTTADLSLDPYTSCKELDVEIGKKKFTYSDSHLPYLP</sequence>
<organism evidence="14 15">
    <name type="scientific">Parthenolecanium corni</name>
    <dbReference type="NCBI Taxonomy" id="536013"/>
    <lineage>
        <taxon>Eukaryota</taxon>
        <taxon>Metazoa</taxon>
        <taxon>Ecdysozoa</taxon>
        <taxon>Arthropoda</taxon>
        <taxon>Hexapoda</taxon>
        <taxon>Insecta</taxon>
        <taxon>Pterygota</taxon>
        <taxon>Neoptera</taxon>
        <taxon>Paraneoptera</taxon>
        <taxon>Hemiptera</taxon>
        <taxon>Sternorrhyncha</taxon>
        <taxon>Coccoidea</taxon>
        <taxon>Coccidae</taxon>
        <taxon>Parthenolecanium</taxon>
    </lineage>
</organism>
<evidence type="ECO:0000256" key="1">
    <source>
        <dbReference type="ARBA" id="ARBA00004141"/>
    </source>
</evidence>
<keyword evidence="11 12" id="KW-0407">Ion channel</keyword>
<feature type="transmembrane region" description="Helical" evidence="13">
    <location>
        <begin position="503"/>
        <end position="529"/>
    </location>
</feature>
<keyword evidence="5 12" id="KW-0812">Transmembrane</keyword>
<evidence type="ECO:0008006" key="16">
    <source>
        <dbReference type="Google" id="ProtNLM"/>
    </source>
</evidence>
<evidence type="ECO:0000256" key="13">
    <source>
        <dbReference type="SAM" id="Phobius"/>
    </source>
</evidence>
<gene>
    <name evidence="14" type="ORF">V9T40_003513</name>
</gene>
<dbReference type="InterPro" id="IPR001873">
    <property type="entry name" value="ENaC"/>
</dbReference>
<keyword evidence="10 12" id="KW-0739">Sodium transport</keyword>
<accession>A0AAN9Y9S6</accession>
<keyword evidence="4 12" id="KW-0894">Sodium channel</keyword>
<reference evidence="14 15" key="1">
    <citation type="submission" date="2024-03" db="EMBL/GenBank/DDBJ databases">
        <title>Adaptation during the transition from Ophiocordyceps entomopathogen to insect associate is accompanied by gene loss and intensified selection.</title>
        <authorList>
            <person name="Ward C.M."/>
            <person name="Onetto C.A."/>
            <person name="Borneman A.R."/>
        </authorList>
    </citation>
    <scope>NUCLEOTIDE SEQUENCE [LARGE SCALE GENOMIC DNA]</scope>
    <source>
        <strain evidence="14">AWRI1</strain>
        <tissue evidence="14">Single Adult Female</tissue>
    </source>
</reference>
<dbReference type="GO" id="GO:0005886">
    <property type="term" value="C:plasma membrane"/>
    <property type="evidence" value="ECO:0007669"/>
    <property type="project" value="TreeGrafter"/>
</dbReference>
<comment type="subcellular location">
    <subcellularLocation>
        <location evidence="1">Membrane</location>
        <topology evidence="1">Multi-pass membrane protein</topology>
    </subcellularLocation>
</comment>
<dbReference type="Gene3D" id="1.20.1300.10">
    <property type="entry name" value="Fumarate reductase/succinate dehydrogenase, transmembrane subunit"/>
    <property type="match status" value="1"/>
</dbReference>
<evidence type="ECO:0000256" key="11">
    <source>
        <dbReference type="ARBA" id="ARBA00023303"/>
    </source>
</evidence>
<keyword evidence="8 12" id="KW-0406">Ion transport</keyword>
<dbReference type="EMBL" id="JBBCAQ010000006">
    <property type="protein sequence ID" value="KAK7603514.1"/>
    <property type="molecule type" value="Genomic_DNA"/>
</dbReference>